<evidence type="ECO:0000256" key="9">
    <source>
        <dbReference type="SAM" id="Phobius"/>
    </source>
</evidence>
<evidence type="ECO:0000256" key="7">
    <source>
        <dbReference type="ARBA" id="ARBA00023251"/>
    </source>
</evidence>
<feature type="transmembrane region" description="Helical" evidence="9">
    <location>
        <begin position="212"/>
        <end position="234"/>
    </location>
</feature>
<dbReference type="InterPro" id="IPR011701">
    <property type="entry name" value="MFS"/>
</dbReference>
<feature type="transmembrane region" description="Helical" evidence="9">
    <location>
        <begin position="454"/>
        <end position="473"/>
    </location>
</feature>
<keyword evidence="6 9" id="KW-0472">Membrane</keyword>
<dbReference type="PROSITE" id="PS50850">
    <property type="entry name" value="MFS"/>
    <property type="match status" value="1"/>
</dbReference>
<dbReference type="InterPro" id="IPR005829">
    <property type="entry name" value="Sugar_transporter_CS"/>
</dbReference>
<accession>A0ABM8A0D4</accession>
<gene>
    <name evidence="11" type="ORF">HEK616_55710</name>
</gene>
<keyword evidence="4 9" id="KW-0812">Transmembrane</keyword>
<dbReference type="Gene3D" id="1.20.1720.10">
    <property type="entry name" value="Multidrug resistance protein D"/>
    <property type="match status" value="1"/>
</dbReference>
<feature type="transmembrane region" description="Helical" evidence="9">
    <location>
        <begin position="313"/>
        <end position="331"/>
    </location>
</feature>
<evidence type="ECO:0000256" key="6">
    <source>
        <dbReference type="ARBA" id="ARBA00023136"/>
    </source>
</evidence>
<feature type="transmembrane region" description="Helical" evidence="9">
    <location>
        <begin position="377"/>
        <end position="399"/>
    </location>
</feature>
<comment type="subcellular location">
    <subcellularLocation>
        <location evidence="1">Cell membrane</location>
        <topology evidence="1">Multi-pass membrane protein</topology>
    </subcellularLocation>
</comment>
<feature type="transmembrane region" description="Helical" evidence="9">
    <location>
        <begin position="411"/>
        <end position="434"/>
    </location>
</feature>
<dbReference type="SUPFAM" id="SSF103473">
    <property type="entry name" value="MFS general substrate transporter"/>
    <property type="match status" value="1"/>
</dbReference>
<keyword evidence="7" id="KW-0046">Antibiotic resistance</keyword>
<dbReference type="EMBL" id="AP026073">
    <property type="protein sequence ID" value="BDM72084.1"/>
    <property type="molecule type" value="Genomic_DNA"/>
</dbReference>
<dbReference type="Pfam" id="PF07690">
    <property type="entry name" value="MFS_1"/>
    <property type="match status" value="1"/>
</dbReference>
<feature type="transmembrane region" description="Helical" evidence="9">
    <location>
        <begin position="154"/>
        <end position="173"/>
    </location>
</feature>
<keyword evidence="12" id="KW-1185">Reference proteome</keyword>
<evidence type="ECO:0000256" key="4">
    <source>
        <dbReference type="ARBA" id="ARBA00022692"/>
    </source>
</evidence>
<feature type="transmembrane region" description="Helical" evidence="9">
    <location>
        <begin position="283"/>
        <end position="307"/>
    </location>
</feature>
<dbReference type="InterPro" id="IPR036259">
    <property type="entry name" value="MFS_trans_sf"/>
</dbReference>
<organism evidence="11 12">
    <name type="scientific">Streptomyces nigrescens</name>
    <dbReference type="NCBI Taxonomy" id="1920"/>
    <lineage>
        <taxon>Bacteria</taxon>
        <taxon>Bacillati</taxon>
        <taxon>Actinomycetota</taxon>
        <taxon>Actinomycetes</taxon>
        <taxon>Kitasatosporales</taxon>
        <taxon>Streptomycetaceae</taxon>
        <taxon>Streptomyces</taxon>
    </lineage>
</organism>
<protein>
    <submittedName>
        <fullName evidence="11">MFS transporter</fullName>
    </submittedName>
</protein>
<feature type="transmembrane region" description="Helical" evidence="9">
    <location>
        <begin position="95"/>
        <end position="114"/>
    </location>
</feature>
<evidence type="ECO:0000259" key="10">
    <source>
        <dbReference type="PROSITE" id="PS50850"/>
    </source>
</evidence>
<evidence type="ECO:0000256" key="8">
    <source>
        <dbReference type="SAM" id="MobiDB-lite"/>
    </source>
</evidence>
<dbReference type="PANTHER" id="PTHR42718:SF46">
    <property type="entry name" value="BLR6921 PROTEIN"/>
    <property type="match status" value="1"/>
</dbReference>
<feature type="region of interest" description="Disordered" evidence="8">
    <location>
        <begin position="1"/>
        <end position="21"/>
    </location>
</feature>
<dbReference type="Gene3D" id="1.20.1250.20">
    <property type="entry name" value="MFS general substrate transporter like domains"/>
    <property type="match status" value="1"/>
</dbReference>
<evidence type="ECO:0000256" key="1">
    <source>
        <dbReference type="ARBA" id="ARBA00004651"/>
    </source>
</evidence>
<dbReference type="PROSITE" id="PS00216">
    <property type="entry name" value="SUGAR_TRANSPORT_1"/>
    <property type="match status" value="1"/>
</dbReference>
<feature type="transmembrane region" description="Helical" evidence="9">
    <location>
        <begin position="179"/>
        <end position="200"/>
    </location>
</feature>
<dbReference type="CDD" id="cd17321">
    <property type="entry name" value="MFS_MMR_MDR_like"/>
    <property type="match status" value="1"/>
</dbReference>
<sequence>MTDIADTHLRARPGAGGREGPAARPPWAVFFLLAVIQFMVILDGSMVVSAIPSIQRDLDFSPSSIAWVLDAYMLAYGGFLLVGGKAADSFGRRRLFCAGLVLFTVASLACALSADSWQLIAARVAQGLGAALVSPAAFALVTDLFEEGPVRNRAMVLWGGMNGVGGAAGVLLGGLFSAVAWQLAFLINIPVGAIVLLLALRKLPKGRPTATGGIDLTGALACTGGLTLVIYAAVRGGAQGWLAPTTLLELGGAVVLFAAFALRQRTARTPLVPRVLFRMPNVVLGNAANLLAGAILLGGFTVASLYLQQARGLGPVPAAALLVPPNVAALVASQLSGRLITRIGAVTTLLVTLLVQAAAAAWWALALDAHAPLLTAFVLPSMVWCAALGAALPSLYVVCTGGLTEDVAGSASGWVQTTMAAGNAIGAAVLTAVAAEHTASLASPTGAAALTSGYATALWVAAGLAVAGTLLTVRLRLRREVPATA</sequence>
<evidence type="ECO:0000256" key="5">
    <source>
        <dbReference type="ARBA" id="ARBA00022989"/>
    </source>
</evidence>
<keyword evidence="3" id="KW-1003">Cell membrane</keyword>
<feature type="transmembrane region" description="Helical" evidence="9">
    <location>
        <begin position="240"/>
        <end position="262"/>
    </location>
</feature>
<feature type="transmembrane region" description="Helical" evidence="9">
    <location>
        <begin position="27"/>
        <end position="52"/>
    </location>
</feature>
<evidence type="ECO:0000313" key="11">
    <source>
        <dbReference type="EMBL" id="BDM72084.1"/>
    </source>
</evidence>
<evidence type="ECO:0000313" key="12">
    <source>
        <dbReference type="Proteomes" id="UP001059597"/>
    </source>
</evidence>
<dbReference type="Proteomes" id="UP001059597">
    <property type="component" value="Chromosome"/>
</dbReference>
<feature type="domain" description="Major facilitator superfamily (MFS) profile" evidence="10">
    <location>
        <begin position="29"/>
        <end position="480"/>
    </location>
</feature>
<keyword evidence="2" id="KW-0813">Transport</keyword>
<feature type="transmembrane region" description="Helical" evidence="9">
    <location>
        <begin position="64"/>
        <end position="83"/>
    </location>
</feature>
<evidence type="ECO:0000256" key="3">
    <source>
        <dbReference type="ARBA" id="ARBA00022475"/>
    </source>
</evidence>
<name>A0ABM8A0D4_STRNI</name>
<evidence type="ECO:0000256" key="2">
    <source>
        <dbReference type="ARBA" id="ARBA00022448"/>
    </source>
</evidence>
<proteinExistence type="predicted"/>
<feature type="transmembrane region" description="Helical" evidence="9">
    <location>
        <begin position="343"/>
        <end position="365"/>
    </location>
</feature>
<reference evidence="11" key="1">
    <citation type="submission" date="2022-06" db="EMBL/GenBank/DDBJ databases">
        <title>Complete genome sequence of Streptomyces nigrescens HEK616.</title>
        <authorList>
            <person name="Asamizu S."/>
            <person name="Onaka H."/>
        </authorList>
    </citation>
    <scope>NUCLEOTIDE SEQUENCE</scope>
    <source>
        <strain evidence="11">HEK616</strain>
    </source>
</reference>
<dbReference type="RefSeq" id="WP_261955557.1">
    <property type="nucleotide sequence ID" value="NZ_AP026073.1"/>
</dbReference>
<feature type="transmembrane region" description="Helical" evidence="9">
    <location>
        <begin position="120"/>
        <end position="142"/>
    </location>
</feature>
<keyword evidence="5 9" id="KW-1133">Transmembrane helix</keyword>
<dbReference type="PANTHER" id="PTHR42718">
    <property type="entry name" value="MAJOR FACILITATOR SUPERFAMILY MULTIDRUG TRANSPORTER MFSC"/>
    <property type="match status" value="1"/>
</dbReference>
<dbReference type="InterPro" id="IPR020846">
    <property type="entry name" value="MFS_dom"/>
</dbReference>